<feature type="coiled-coil region" evidence="1">
    <location>
        <begin position="349"/>
        <end position="623"/>
    </location>
</feature>
<feature type="compositionally biased region" description="Polar residues" evidence="2">
    <location>
        <begin position="30"/>
        <end position="39"/>
    </location>
</feature>
<dbReference type="eggNOG" id="ENOG502R9P3">
    <property type="taxonomic scope" value="Eukaryota"/>
</dbReference>
<feature type="region of interest" description="Disordered" evidence="2">
    <location>
        <begin position="793"/>
        <end position="846"/>
    </location>
</feature>
<dbReference type="InParanoid" id="B3MCA0"/>
<feature type="compositionally biased region" description="Basic residues" evidence="2">
    <location>
        <begin position="835"/>
        <end position="846"/>
    </location>
</feature>
<feature type="compositionally biased region" description="Low complexity" evidence="2">
    <location>
        <begin position="755"/>
        <end position="769"/>
    </location>
</feature>
<reference evidence="3 4" key="1">
    <citation type="journal article" date="2007" name="Nature">
        <title>Evolution of genes and genomes on the Drosophila phylogeny.</title>
        <authorList>
            <consortium name="Drosophila 12 Genomes Consortium"/>
            <person name="Clark A.G."/>
            <person name="Eisen M.B."/>
            <person name="Smith D.R."/>
            <person name="Bergman C.M."/>
            <person name="Oliver B."/>
            <person name="Markow T.A."/>
            <person name="Kaufman T.C."/>
            <person name="Kellis M."/>
            <person name="Gelbart W."/>
            <person name="Iyer V.N."/>
            <person name="Pollard D.A."/>
            <person name="Sackton T.B."/>
            <person name="Larracuente A.M."/>
            <person name="Singh N.D."/>
            <person name="Abad J.P."/>
            <person name="Abt D.N."/>
            <person name="Adryan B."/>
            <person name="Aguade M."/>
            <person name="Akashi H."/>
            <person name="Anderson W.W."/>
            <person name="Aquadro C.F."/>
            <person name="Ardell D.H."/>
            <person name="Arguello R."/>
            <person name="Artieri C.G."/>
            <person name="Barbash D.A."/>
            <person name="Barker D."/>
            <person name="Barsanti P."/>
            <person name="Batterham P."/>
            <person name="Batzoglou S."/>
            <person name="Begun D."/>
            <person name="Bhutkar A."/>
            <person name="Blanco E."/>
            <person name="Bosak S.A."/>
            <person name="Bradley R.K."/>
            <person name="Brand A.D."/>
            <person name="Brent M.R."/>
            <person name="Brooks A.N."/>
            <person name="Brown R.H."/>
            <person name="Butlin R.K."/>
            <person name="Caggese C."/>
            <person name="Calvi B.R."/>
            <person name="Bernardo de Carvalho A."/>
            <person name="Caspi A."/>
            <person name="Castrezana S."/>
            <person name="Celniker S.E."/>
            <person name="Chang J.L."/>
            <person name="Chapple C."/>
            <person name="Chatterji S."/>
            <person name="Chinwalla A."/>
            <person name="Civetta A."/>
            <person name="Clifton S.W."/>
            <person name="Comeron J.M."/>
            <person name="Costello J.C."/>
            <person name="Coyne J.A."/>
            <person name="Daub J."/>
            <person name="David R.G."/>
            <person name="Delcher A.L."/>
            <person name="Delehaunty K."/>
            <person name="Do C.B."/>
            <person name="Ebling H."/>
            <person name="Edwards K."/>
            <person name="Eickbush T."/>
            <person name="Evans J.D."/>
            <person name="Filipski A."/>
            <person name="Findeiss S."/>
            <person name="Freyhult E."/>
            <person name="Fulton L."/>
            <person name="Fulton R."/>
            <person name="Garcia A.C."/>
            <person name="Gardiner A."/>
            <person name="Garfield D.A."/>
            <person name="Garvin B.E."/>
            <person name="Gibson G."/>
            <person name="Gilbert D."/>
            <person name="Gnerre S."/>
            <person name="Godfrey J."/>
            <person name="Good R."/>
            <person name="Gotea V."/>
            <person name="Gravely B."/>
            <person name="Greenberg A.J."/>
            <person name="Griffiths-Jones S."/>
            <person name="Gross S."/>
            <person name="Guigo R."/>
            <person name="Gustafson E.A."/>
            <person name="Haerty W."/>
            <person name="Hahn M.W."/>
            <person name="Halligan D.L."/>
            <person name="Halpern A.L."/>
            <person name="Halter G.M."/>
            <person name="Han M.V."/>
            <person name="Heger A."/>
            <person name="Hillier L."/>
            <person name="Hinrichs A.S."/>
            <person name="Holmes I."/>
            <person name="Hoskins R.A."/>
            <person name="Hubisz M.J."/>
            <person name="Hultmark D."/>
            <person name="Huntley M.A."/>
            <person name="Jaffe D.B."/>
            <person name="Jagadeeshan S."/>
            <person name="Jeck W.R."/>
            <person name="Johnson J."/>
            <person name="Jones C.D."/>
            <person name="Jordan W.C."/>
            <person name="Karpen G.H."/>
            <person name="Kataoka E."/>
            <person name="Keightley P.D."/>
            <person name="Kheradpour P."/>
            <person name="Kirkness E.F."/>
            <person name="Koerich L.B."/>
            <person name="Kristiansen K."/>
            <person name="Kudrna D."/>
            <person name="Kulathinal R.J."/>
            <person name="Kumar S."/>
            <person name="Kwok R."/>
            <person name="Lander E."/>
            <person name="Langley C.H."/>
            <person name="Lapoint R."/>
            <person name="Lazzaro B.P."/>
            <person name="Lee S.J."/>
            <person name="Levesque L."/>
            <person name="Li R."/>
            <person name="Lin C.F."/>
            <person name="Lin M.F."/>
            <person name="Lindblad-Toh K."/>
            <person name="Llopart A."/>
            <person name="Long M."/>
            <person name="Low L."/>
            <person name="Lozovsky E."/>
            <person name="Lu J."/>
            <person name="Luo M."/>
            <person name="Machado C.A."/>
            <person name="Makalowski W."/>
            <person name="Marzo M."/>
            <person name="Matsuda M."/>
            <person name="Matzkin L."/>
            <person name="McAllister B."/>
            <person name="McBride C.S."/>
            <person name="McKernan B."/>
            <person name="McKernan K."/>
            <person name="Mendez-Lago M."/>
            <person name="Minx P."/>
            <person name="Mollenhauer M.U."/>
            <person name="Montooth K."/>
            <person name="Mount S.M."/>
            <person name="Mu X."/>
            <person name="Myers E."/>
            <person name="Negre B."/>
            <person name="Newfeld S."/>
            <person name="Nielsen R."/>
            <person name="Noor M.A."/>
            <person name="O'Grady P."/>
            <person name="Pachter L."/>
            <person name="Papaceit M."/>
            <person name="Parisi M.J."/>
            <person name="Parisi M."/>
            <person name="Parts L."/>
            <person name="Pedersen J.S."/>
            <person name="Pesole G."/>
            <person name="Phillippy A.M."/>
            <person name="Ponting C.P."/>
            <person name="Pop M."/>
            <person name="Porcelli D."/>
            <person name="Powell J.R."/>
            <person name="Prohaska S."/>
            <person name="Pruitt K."/>
            <person name="Puig M."/>
            <person name="Quesneville H."/>
            <person name="Ram K.R."/>
            <person name="Rand D."/>
            <person name="Rasmussen M.D."/>
            <person name="Reed L.K."/>
            <person name="Reenan R."/>
            <person name="Reily A."/>
            <person name="Remington K.A."/>
            <person name="Rieger T.T."/>
            <person name="Ritchie M.G."/>
            <person name="Robin C."/>
            <person name="Rogers Y.H."/>
            <person name="Rohde C."/>
            <person name="Rozas J."/>
            <person name="Rubenfield M.J."/>
            <person name="Ruiz A."/>
            <person name="Russo S."/>
            <person name="Salzberg S.L."/>
            <person name="Sanchez-Gracia A."/>
            <person name="Saranga D.J."/>
            <person name="Sato H."/>
            <person name="Schaeffer S.W."/>
            <person name="Schatz M.C."/>
            <person name="Schlenke T."/>
            <person name="Schwartz R."/>
            <person name="Segarra C."/>
            <person name="Singh R.S."/>
            <person name="Sirot L."/>
            <person name="Sirota M."/>
            <person name="Sisneros N.B."/>
            <person name="Smith C.D."/>
            <person name="Smith T.F."/>
            <person name="Spieth J."/>
            <person name="Stage D.E."/>
            <person name="Stark A."/>
            <person name="Stephan W."/>
            <person name="Strausberg R.L."/>
            <person name="Strempel S."/>
            <person name="Sturgill D."/>
            <person name="Sutton G."/>
            <person name="Sutton G.G."/>
            <person name="Tao W."/>
            <person name="Teichmann S."/>
            <person name="Tobari Y.N."/>
            <person name="Tomimura Y."/>
            <person name="Tsolas J.M."/>
            <person name="Valente V.L."/>
            <person name="Venter E."/>
            <person name="Venter J.C."/>
            <person name="Vicario S."/>
            <person name="Vieira F.G."/>
            <person name="Vilella A.J."/>
            <person name="Villasante A."/>
            <person name="Walenz B."/>
            <person name="Wang J."/>
            <person name="Wasserman M."/>
            <person name="Watts T."/>
            <person name="Wilson D."/>
            <person name="Wilson R.K."/>
            <person name="Wing R.A."/>
            <person name="Wolfner M.F."/>
            <person name="Wong A."/>
            <person name="Wong G.K."/>
            <person name="Wu C.I."/>
            <person name="Wu G."/>
            <person name="Yamamoto D."/>
            <person name="Yang H.P."/>
            <person name="Yang S.P."/>
            <person name="Yorke J.A."/>
            <person name="Yoshida K."/>
            <person name="Zdobnov E."/>
            <person name="Zhang P."/>
            <person name="Zhang Y."/>
            <person name="Zimin A.V."/>
            <person name="Baldwin J."/>
            <person name="Abdouelleil A."/>
            <person name="Abdulkadir J."/>
            <person name="Abebe A."/>
            <person name="Abera B."/>
            <person name="Abreu J."/>
            <person name="Acer S.C."/>
            <person name="Aftuck L."/>
            <person name="Alexander A."/>
            <person name="An P."/>
            <person name="Anderson E."/>
            <person name="Anderson S."/>
            <person name="Arachi H."/>
            <person name="Azer M."/>
            <person name="Bachantsang P."/>
            <person name="Barry A."/>
            <person name="Bayul T."/>
            <person name="Berlin A."/>
            <person name="Bessette D."/>
            <person name="Bloom T."/>
            <person name="Blye J."/>
            <person name="Boguslavskiy L."/>
            <person name="Bonnet C."/>
            <person name="Boukhgalter B."/>
            <person name="Bourzgui I."/>
            <person name="Brown A."/>
            <person name="Cahill P."/>
            <person name="Channer S."/>
            <person name="Cheshatsang Y."/>
            <person name="Chuda L."/>
            <person name="Citroen M."/>
            <person name="Collymore A."/>
            <person name="Cooke P."/>
            <person name="Costello M."/>
            <person name="D'Aco K."/>
            <person name="Daza R."/>
            <person name="De Haan G."/>
            <person name="DeGray S."/>
            <person name="DeMaso C."/>
            <person name="Dhargay N."/>
            <person name="Dooley K."/>
            <person name="Dooley E."/>
            <person name="Doricent M."/>
            <person name="Dorje P."/>
            <person name="Dorjee K."/>
            <person name="Dupes A."/>
            <person name="Elong R."/>
            <person name="Falk J."/>
            <person name="Farina A."/>
            <person name="Faro S."/>
            <person name="Ferguson D."/>
            <person name="Fisher S."/>
            <person name="Foley C.D."/>
            <person name="Franke A."/>
            <person name="Friedrich D."/>
            <person name="Gadbois L."/>
            <person name="Gearin G."/>
            <person name="Gearin C.R."/>
            <person name="Giannoukos G."/>
            <person name="Goode T."/>
            <person name="Graham J."/>
            <person name="Grandbois E."/>
            <person name="Grewal S."/>
            <person name="Gyaltsen K."/>
            <person name="Hafez N."/>
            <person name="Hagos B."/>
            <person name="Hall J."/>
            <person name="Henson C."/>
            <person name="Hollinger A."/>
            <person name="Honan T."/>
            <person name="Huard M.D."/>
            <person name="Hughes L."/>
            <person name="Hurhula B."/>
            <person name="Husby M.E."/>
            <person name="Kamat A."/>
            <person name="Kanga B."/>
            <person name="Kashin S."/>
            <person name="Khazanovich D."/>
            <person name="Kisner P."/>
            <person name="Lance K."/>
            <person name="Lara M."/>
            <person name="Lee W."/>
            <person name="Lennon N."/>
            <person name="Letendre F."/>
            <person name="LeVine R."/>
            <person name="Lipovsky A."/>
            <person name="Liu X."/>
            <person name="Liu J."/>
            <person name="Liu S."/>
            <person name="Lokyitsang T."/>
            <person name="Lokyitsang Y."/>
            <person name="Lubonja R."/>
            <person name="Lui A."/>
            <person name="MacDonald P."/>
            <person name="Magnisalis V."/>
            <person name="Maru K."/>
            <person name="Matthews C."/>
            <person name="McCusker W."/>
            <person name="McDonough S."/>
            <person name="Mehta T."/>
            <person name="Meldrim J."/>
            <person name="Meneus L."/>
            <person name="Mihai O."/>
            <person name="Mihalev A."/>
            <person name="Mihova T."/>
            <person name="Mittelman R."/>
            <person name="Mlenga V."/>
            <person name="Montmayeur A."/>
            <person name="Mulrain L."/>
            <person name="Navidi A."/>
            <person name="Naylor J."/>
            <person name="Negash T."/>
            <person name="Nguyen T."/>
            <person name="Nguyen N."/>
            <person name="Nicol R."/>
            <person name="Norbu C."/>
            <person name="Norbu N."/>
            <person name="Novod N."/>
            <person name="O'Neill B."/>
            <person name="Osman S."/>
            <person name="Markiewicz E."/>
            <person name="Oyono O.L."/>
            <person name="Patti C."/>
            <person name="Phunkhang P."/>
            <person name="Pierre F."/>
            <person name="Priest M."/>
            <person name="Raghuraman S."/>
            <person name="Rege F."/>
            <person name="Reyes R."/>
            <person name="Rise C."/>
            <person name="Rogov P."/>
            <person name="Ross K."/>
            <person name="Ryan E."/>
            <person name="Settipalli S."/>
            <person name="Shea T."/>
            <person name="Sherpa N."/>
            <person name="Shi L."/>
            <person name="Shih D."/>
            <person name="Sparrow T."/>
            <person name="Spaulding J."/>
            <person name="Stalker J."/>
            <person name="Stange-Thomann N."/>
            <person name="Stavropoulos S."/>
            <person name="Stone C."/>
            <person name="Strader C."/>
            <person name="Tesfaye S."/>
            <person name="Thomson T."/>
            <person name="Thoulutsang Y."/>
            <person name="Thoulutsang D."/>
            <person name="Topham K."/>
            <person name="Topping I."/>
            <person name="Tsamla T."/>
            <person name="Vassiliev H."/>
            <person name="Vo A."/>
            <person name="Wangchuk T."/>
            <person name="Wangdi T."/>
            <person name="Weiand M."/>
            <person name="Wilkinson J."/>
            <person name="Wilson A."/>
            <person name="Yadav S."/>
            <person name="Young G."/>
            <person name="Yu Q."/>
            <person name="Zembek L."/>
            <person name="Zhong D."/>
            <person name="Zimmer A."/>
            <person name="Zwirko Z."/>
            <person name="Jaffe D.B."/>
            <person name="Alvarez P."/>
            <person name="Brockman W."/>
            <person name="Butler J."/>
            <person name="Chin C."/>
            <person name="Gnerre S."/>
            <person name="Grabherr M."/>
            <person name="Kleber M."/>
            <person name="Mauceli E."/>
            <person name="MacCallum I."/>
        </authorList>
    </citation>
    <scope>NUCLEOTIDE SEQUENCE [LARGE SCALE GENOMIC DNA]</scope>
    <source>
        <strain evidence="4">Tucson 14024-0371.13</strain>
    </source>
</reference>
<dbReference type="SMR" id="B3MCA0"/>
<feature type="compositionally biased region" description="Polar residues" evidence="2">
    <location>
        <begin position="1"/>
        <end position="11"/>
    </location>
</feature>
<dbReference type="AlphaFoldDB" id="B3MCA0"/>
<feature type="coiled-coil region" evidence="1">
    <location>
        <begin position="654"/>
        <end position="702"/>
    </location>
</feature>
<gene>
    <name evidence="3" type="primary">Dana\GF12073</name>
    <name evidence="3" type="synonym">dana_GLEANR_12085</name>
    <name evidence="3" type="ORF">GF12073</name>
</gene>
<proteinExistence type="predicted"/>
<accession>B3MCA0</accession>
<name>B3MCA0_DROAN</name>
<feature type="compositionally biased region" description="Basic and acidic residues" evidence="2">
    <location>
        <begin position="12"/>
        <end position="29"/>
    </location>
</feature>
<feature type="region of interest" description="Disordered" evidence="2">
    <location>
        <begin position="742"/>
        <end position="780"/>
    </location>
</feature>
<feature type="compositionally biased region" description="Basic and acidic residues" evidence="2">
    <location>
        <begin position="115"/>
        <end position="131"/>
    </location>
</feature>
<organism evidence="3 4">
    <name type="scientific">Drosophila ananassae</name>
    <name type="common">Fruit fly</name>
    <dbReference type="NCBI Taxonomy" id="7217"/>
    <lineage>
        <taxon>Eukaryota</taxon>
        <taxon>Metazoa</taxon>
        <taxon>Ecdysozoa</taxon>
        <taxon>Arthropoda</taxon>
        <taxon>Hexapoda</taxon>
        <taxon>Insecta</taxon>
        <taxon>Pterygota</taxon>
        <taxon>Neoptera</taxon>
        <taxon>Endopterygota</taxon>
        <taxon>Diptera</taxon>
        <taxon>Brachycera</taxon>
        <taxon>Muscomorpha</taxon>
        <taxon>Ephydroidea</taxon>
        <taxon>Drosophilidae</taxon>
        <taxon>Drosophila</taxon>
        <taxon>Sophophora</taxon>
    </lineage>
</organism>
<protein>
    <submittedName>
        <fullName evidence="3">Uncharacterized protein, isoform I</fullName>
    </submittedName>
</protein>
<feature type="region of interest" description="Disordered" evidence="2">
    <location>
        <begin position="1"/>
        <end position="131"/>
    </location>
</feature>
<keyword evidence="1" id="KW-0175">Coiled coil</keyword>
<evidence type="ECO:0000313" key="3">
    <source>
        <dbReference type="EMBL" id="EDV36200.2"/>
    </source>
</evidence>
<dbReference type="STRING" id="7217.B3MCA0"/>
<dbReference type="Proteomes" id="UP000007801">
    <property type="component" value="Unassembled WGS sequence"/>
</dbReference>
<evidence type="ECO:0000256" key="1">
    <source>
        <dbReference type="SAM" id="Coils"/>
    </source>
</evidence>
<sequence length="846" mass="98553">MSSLPNGSANVRDNRASRLRAEKLAEKPQKQTIAWTNAPTRPGGFGKPEPCYPQGLPALHPRSHSRIPTRRVPGVKTSRATSPARSIRGTSTDRVSICSLPSHLEEKARPKRKALVGEDGDKPNNKDKEASSVDVNINDKKDCKTVNKRMRLDLSETPRPAAKNVIPPRSISANPLKIRKKKTDVKPDRGHHRILEMNKIRVVDVQQKKLENMQSEFMAKIRSLGSLAKELKGVYKFVAMVVNDECKLIMHEDDMLRLPRNIPTESVNDLKNRCRYIVDTGFMMFYDFMPLIQHAKSDQEAQEKREQLRAQLKNAVNRKINGIIEEIDELCRTKGVRDESSNSLLYREINDLRVQKTNMETRYFDLKKEHIELMNQQKDELEAKMAAELAVRDHCVLELKKSLRRSEELVGELNIELAEKNDDLKSESNTISKLRSELDDLNTVNNRIRKRLEDADLGLERAHKSVTKNEEKISYLEDELKEAREFIVNLQKRPDPLDDKSMGEKDLIIADLKLKLQNFEHHRNMMQKQVSSAVKQLAEFEELNCKYQTVAVQVNELREQLRNSDAKLMTQARIEEQLRKDLEKLREQAGRDQKMLSMRSELINNLQENEKESQNKINKMYYQANEKDTLLKQVQVSNELASKDEEFRNLFGTLTFKQKEVRRQEHIIKLLEEQNSRNTMLRAKQDERNAAMQAEIVNLKRTIHKYSKIIIGNNGQRFFEVVPADECSDYCCVGDAVTEIKDSEEAPMQGDSTVQQRMRPQQQQQQQSQQRRHRSMSQSHGRRIFDPLHHLQEQQHEHRHRRSPGSPHHQEARHHRPQHVPTSQQQHNHHDPHQHQLRHRHHHHHH</sequence>
<dbReference type="HOGENOM" id="CLU_016189_0_0_1"/>
<evidence type="ECO:0000256" key="2">
    <source>
        <dbReference type="SAM" id="MobiDB-lite"/>
    </source>
</evidence>
<feature type="compositionally biased region" description="Polar residues" evidence="2">
    <location>
        <begin position="78"/>
        <end position="94"/>
    </location>
</feature>
<dbReference type="EMBL" id="CH902619">
    <property type="protein sequence ID" value="EDV36200.2"/>
    <property type="molecule type" value="Genomic_DNA"/>
</dbReference>
<keyword evidence="4" id="KW-1185">Reference proteome</keyword>
<dbReference type="OrthoDB" id="8197438at2759"/>
<dbReference type="KEGG" id="dan:6494931"/>
<evidence type="ECO:0000313" key="4">
    <source>
        <dbReference type="Proteomes" id="UP000007801"/>
    </source>
</evidence>
<dbReference type="GeneID" id="6494931"/>